<feature type="compositionally biased region" description="Polar residues" evidence="1">
    <location>
        <begin position="53"/>
        <end position="67"/>
    </location>
</feature>
<organism evidence="2 3">
    <name type="scientific">Pelobates cultripes</name>
    <name type="common">Western spadefoot toad</name>
    <dbReference type="NCBI Taxonomy" id="61616"/>
    <lineage>
        <taxon>Eukaryota</taxon>
        <taxon>Metazoa</taxon>
        <taxon>Chordata</taxon>
        <taxon>Craniata</taxon>
        <taxon>Vertebrata</taxon>
        <taxon>Euteleostomi</taxon>
        <taxon>Amphibia</taxon>
        <taxon>Batrachia</taxon>
        <taxon>Anura</taxon>
        <taxon>Pelobatoidea</taxon>
        <taxon>Pelobatidae</taxon>
        <taxon>Pelobates</taxon>
    </lineage>
</organism>
<feature type="region of interest" description="Disordered" evidence="1">
    <location>
        <begin position="1"/>
        <end position="74"/>
    </location>
</feature>
<evidence type="ECO:0000313" key="3">
    <source>
        <dbReference type="Proteomes" id="UP001295444"/>
    </source>
</evidence>
<gene>
    <name evidence="2" type="ORF">PECUL_23A059820</name>
</gene>
<feature type="compositionally biased region" description="Polar residues" evidence="1">
    <location>
        <begin position="33"/>
        <end position="44"/>
    </location>
</feature>
<reference evidence="2" key="1">
    <citation type="submission" date="2022-03" db="EMBL/GenBank/DDBJ databases">
        <authorList>
            <person name="Alioto T."/>
            <person name="Alioto T."/>
            <person name="Gomez Garrido J."/>
        </authorList>
    </citation>
    <scope>NUCLEOTIDE SEQUENCE</scope>
</reference>
<sequence>EHTYLAQSLATSPAATPIQKCRKPMGDTKTAALHTSKSYTQSKELSGARDIPTSASLSNLDSSTITEFTPRASP</sequence>
<dbReference type="Proteomes" id="UP001295444">
    <property type="component" value="Chromosome 04"/>
</dbReference>
<dbReference type="AlphaFoldDB" id="A0AAD1RXU9"/>
<protein>
    <submittedName>
        <fullName evidence="2">Uncharacterized protein</fullName>
    </submittedName>
</protein>
<evidence type="ECO:0000256" key="1">
    <source>
        <dbReference type="SAM" id="MobiDB-lite"/>
    </source>
</evidence>
<dbReference type="EMBL" id="OW240915">
    <property type="protein sequence ID" value="CAH2283297.1"/>
    <property type="molecule type" value="Genomic_DNA"/>
</dbReference>
<name>A0AAD1RXU9_PELCU</name>
<evidence type="ECO:0000313" key="2">
    <source>
        <dbReference type="EMBL" id="CAH2283297.1"/>
    </source>
</evidence>
<feature type="compositionally biased region" description="Polar residues" evidence="1">
    <location>
        <begin position="1"/>
        <end position="14"/>
    </location>
</feature>
<proteinExistence type="predicted"/>
<keyword evidence="3" id="KW-1185">Reference proteome</keyword>
<accession>A0AAD1RXU9</accession>
<feature type="non-terminal residue" evidence="2">
    <location>
        <position position="1"/>
    </location>
</feature>